<dbReference type="PANTHER" id="PTHR24421">
    <property type="entry name" value="NITRATE/NITRITE SENSOR PROTEIN NARX-RELATED"/>
    <property type="match status" value="1"/>
</dbReference>
<evidence type="ECO:0000256" key="4">
    <source>
        <dbReference type="ARBA" id="ARBA00022777"/>
    </source>
</evidence>
<dbReference type="SUPFAM" id="SSF55874">
    <property type="entry name" value="ATPase domain of HSP90 chaperone/DNA topoisomerase II/histidine kinase"/>
    <property type="match status" value="1"/>
</dbReference>
<evidence type="ECO:0000256" key="5">
    <source>
        <dbReference type="ARBA" id="ARBA00023012"/>
    </source>
</evidence>
<keyword evidence="5" id="KW-0902">Two-component regulatory system</keyword>
<dbReference type="PANTHER" id="PTHR24421:SF10">
    <property type="entry name" value="NITRATE_NITRITE SENSOR PROTEIN NARQ"/>
    <property type="match status" value="1"/>
</dbReference>
<sequence>MRKSFTVFVSLVFLFHLSCKENTGKNENIPLTKPKAIEEISTENIDSLQYYLGKAIQKGNFKKAYQYQLKKHEVLNDSISEIQQKKLLDSLKLFAVKSNEIEHIAESHYKLGLYFKKQFVFDSSYYHFNTAKNHYLKIKDSLSVAKSLIKMGMIQSAKGDYLGCEQSVVEGISYLNENVKDIYKISAYNVLGYSSYDQRNYENAIYWYKKGIAIKPDANYIPALKTNMALAYRNLGNYKKAIEIYDDLFSEEKLLENPKSKARLYDNSGLTYFKIGEEDKALSLLKKGLSIREEINDVGGLVSSYLNLARFYKNKNRPLAKEYAEKGLQISLNPDDDLQALEILADLSNDKTEYLEQYIHIKDSIFEARKNATDQFAKIRYESKTNRETILNLQAEKARQELMLASEENRKIIFFLSSIFIIIVGLILFFVYRNQHHKKQKIAVLNTQSEISKRIHDEVANDVYQLMNAVEYNKTISTKDIIDRLEYIYMRTRAISREVNSEEITENYTENLKSLLESFQSEKINLFIQNLTPQLWDGISDALKLNCYRILQELLVNMKKHSNADLVVISFQKQTNFLEIKYRDNGKGLDKQPLQKNGFENVENRIEMNNGKLIFEPTHATGVEIIIQFPL</sequence>
<name>A0ABU1K5X7_9FLAO</name>
<evidence type="ECO:0000313" key="8">
    <source>
        <dbReference type="EMBL" id="MDR6300999.1"/>
    </source>
</evidence>
<protein>
    <recommendedName>
        <fullName evidence="2">histidine kinase</fullName>
        <ecNumber evidence="2">2.7.13.3</ecNumber>
    </recommendedName>
</protein>
<evidence type="ECO:0000256" key="7">
    <source>
        <dbReference type="SAM" id="Phobius"/>
    </source>
</evidence>
<keyword evidence="3" id="KW-0808">Transferase</keyword>
<dbReference type="SUPFAM" id="SSF48452">
    <property type="entry name" value="TPR-like"/>
    <property type="match status" value="1"/>
</dbReference>
<dbReference type="InterPro" id="IPR036890">
    <property type="entry name" value="HATPase_C_sf"/>
</dbReference>
<dbReference type="Pfam" id="PF13424">
    <property type="entry name" value="TPR_12"/>
    <property type="match status" value="1"/>
</dbReference>
<dbReference type="GO" id="GO:0016301">
    <property type="term" value="F:kinase activity"/>
    <property type="evidence" value="ECO:0007669"/>
    <property type="project" value="UniProtKB-KW"/>
</dbReference>
<dbReference type="EC" id="2.7.13.3" evidence="2"/>
<evidence type="ECO:0000256" key="6">
    <source>
        <dbReference type="PROSITE-ProRule" id="PRU00339"/>
    </source>
</evidence>
<feature type="repeat" description="TPR" evidence="6">
    <location>
        <begin position="262"/>
        <end position="295"/>
    </location>
</feature>
<evidence type="ECO:0000256" key="1">
    <source>
        <dbReference type="ARBA" id="ARBA00000085"/>
    </source>
</evidence>
<comment type="caution">
    <text evidence="8">The sequence shown here is derived from an EMBL/GenBank/DDBJ whole genome shotgun (WGS) entry which is preliminary data.</text>
</comment>
<dbReference type="InterPro" id="IPR011990">
    <property type="entry name" value="TPR-like_helical_dom_sf"/>
</dbReference>
<comment type="catalytic activity">
    <reaction evidence="1">
        <text>ATP + protein L-histidine = ADP + protein N-phospho-L-histidine.</text>
        <dbReference type="EC" id="2.7.13.3"/>
    </reaction>
</comment>
<dbReference type="SMART" id="SM00028">
    <property type="entry name" value="TPR"/>
    <property type="match status" value="5"/>
</dbReference>
<dbReference type="InterPro" id="IPR050482">
    <property type="entry name" value="Sensor_HK_TwoCompSys"/>
</dbReference>
<dbReference type="Proteomes" id="UP001257659">
    <property type="component" value="Unassembled WGS sequence"/>
</dbReference>
<dbReference type="Gene3D" id="1.25.40.10">
    <property type="entry name" value="Tetratricopeptide repeat domain"/>
    <property type="match status" value="2"/>
</dbReference>
<keyword evidence="6" id="KW-0802">TPR repeat</keyword>
<keyword evidence="7" id="KW-0812">Transmembrane</keyword>
<proteinExistence type="predicted"/>
<dbReference type="RefSeq" id="WP_309727956.1">
    <property type="nucleotide sequence ID" value="NZ_JAVDQA010000004.1"/>
</dbReference>
<gene>
    <name evidence="8" type="ORF">GGR31_001646</name>
</gene>
<dbReference type="PROSITE" id="PS50005">
    <property type="entry name" value="TPR"/>
    <property type="match status" value="2"/>
</dbReference>
<keyword evidence="7" id="KW-1133">Transmembrane helix</keyword>
<evidence type="ECO:0000256" key="2">
    <source>
        <dbReference type="ARBA" id="ARBA00012438"/>
    </source>
</evidence>
<evidence type="ECO:0000256" key="3">
    <source>
        <dbReference type="ARBA" id="ARBA00022679"/>
    </source>
</evidence>
<feature type="repeat" description="TPR" evidence="6">
    <location>
        <begin position="185"/>
        <end position="218"/>
    </location>
</feature>
<accession>A0ABU1K5X7</accession>
<dbReference type="Gene3D" id="3.30.565.10">
    <property type="entry name" value="Histidine kinase-like ATPase, C-terminal domain"/>
    <property type="match status" value="1"/>
</dbReference>
<dbReference type="EMBL" id="JAVDQA010000004">
    <property type="protein sequence ID" value="MDR6300999.1"/>
    <property type="molecule type" value="Genomic_DNA"/>
</dbReference>
<evidence type="ECO:0000313" key="9">
    <source>
        <dbReference type="Proteomes" id="UP001257659"/>
    </source>
</evidence>
<organism evidence="8 9">
    <name type="scientific">Mesonia maritima</name>
    <dbReference type="NCBI Taxonomy" id="1793873"/>
    <lineage>
        <taxon>Bacteria</taxon>
        <taxon>Pseudomonadati</taxon>
        <taxon>Bacteroidota</taxon>
        <taxon>Flavobacteriia</taxon>
        <taxon>Flavobacteriales</taxon>
        <taxon>Flavobacteriaceae</taxon>
        <taxon>Mesonia</taxon>
    </lineage>
</organism>
<feature type="transmembrane region" description="Helical" evidence="7">
    <location>
        <begin position="412"/>
        <end position="432"/>
    </location>
</feature>
<keyword evidence="9" id="KW-1185">Reference proteome</keyword>
<keyword evidence="4 8" id="KW-0418">Kinase</keyword>
<dbReference type="InterPro" id="IPR019734">
    <property type="entry name" value="TPR_rpt"/>
</dbReference>
<keyword evidence="7" id="KW-0472">Membrane</keyword>
<reference evidence="8 9" key="1">
    <citation type="submission" date="2023-07" db="EMBL/GenBank/DDBJ databases">
        <title>Genomic Encyclopedia of Type Strains, Phase IV (KMG-IV): sequencing the most valuable type-strain genomes for metagenomic binning, comparative biology and taxonomic classification.</title>
        <authorList>
            <person name="Goeker M."/>
        </authorList>
    </citation>
    <scope>NUCLEOTIDE SEQUENCE [LARGE SCALE GENOMIC DNA]</scope>
    <source>
        <strain evidence="8 9">DSM 102814</strain>
    </source>
</reference>
<dbReference type="Pfam" id="PF13181">
    <property type="entry name" value="TPR_8"/>
    <property type="match status" value="1"/>
</dbReference>